<dbReference type="EMBL" id="JACBZV010000007">
    <property type="protein sequence ID" value="NYJ13012.1"/>
    <property type="molecule type" value="Genomic_DNA"/>
</dbReference>
<dbReference type="Pfam" id="PF01593">
    <property type="entry name" value="Amino_oxidase"/>
    <property type="match status" value="1"/>
</dbReference>
<dbReference type="Proteomes" id="UP000535276">
    <property type="component" value="Unassembled WGS sequence"/>
</dbReference>
<evidence type="ECO:0000256" key="1">
    <source>
        <dbReference type="ARBA" id="ARBA00037217"/>
    </source>
</evidence>
<proteinExistence type="predicted"/>
<accession>A0A7Z0IZH8</accession>
<gene>
    <name evidence="5" type="ORF">GGI64_004093</name>
</gene>
<evidence type="ECO:0000313" key="6">
    <source>
        <dbReference type="Proteomes" id="UP000535276"/>
    </source>
</evidence>
<evidence type="ECO:0000256" key="3">
    <source>
        <dbReference type="ARBA" id="ARBA00040298"/>
    </source>
</evidence>
<evidence type="ECO:0000313" key="5">
    <source>
        <dbReference type="EMBL" id="NYJ13012.1"/>
    </source>
</evidence>
<comment type="subunit">
    <text evidence="2">Interacts with COX5B; this interaction may contribute to localize PYROXD2 to the inner face of the inner mitochondrial membrane.</text>
</comment>
<reference evidence="5 6" key="1">
    <citation type="submission" date="2020-07" db="EMBL/GenBank/DDBJ databases">
        <title>Genomic Encyclopedia of Type Strains, Phase IV (KMG-V): Genome sequencing to study the core and pangenomes of soil and plant-associated prokaryotes.</title>
        <authorList>
            <person name="Whitman W."/>
        </authorList>
    </citation>
    <scope>NUCLEOTIDE SEQUENCE [LARGE SCALE GENOMIC DNA]</scope>
    <source>
        <strain evidence="5 6">SEMIA 4052</strain>
    </source>
</reference>
<dbReference type="AlphaFoldDB" id="A0A7Z0IZH8"/>
<dbReference type="PRINTS" id="PR00411">
    <property type="entry name" value="PNDRDTASEI"/>
</dbReference>
<comment type="function">
    <text evidence="1">Probable oxidoreductase that may play a role as regulator of mitochondrial function.</text>
</comment>
<organism evidence="5 6">
    <name type="scientific">Rhizobium leguminosarum</name>
    <dbReference type="NCBI Taxonomy" id="384"/>
    <lineage>
        <taxon>Bacteria</taxon>
        <taxon>Pseudomonadati</taxon>
        <taxon>Pseudomonadota</taxon>
        <taxon>Alphaproteobacteria</taxon>
        <taxon>Hyphomicrobiales</taxon>
        <taxon>Rhizobiaceae</taxon>
        <taxon>Rhizobium/Agrobacterium group</taxon>
        <taxon>Rhizobium</taxon>
    </lineage>
</organism>
<sequence>MNTGSVTGVKTDAIVIGAGHNGLVCANYLAREGLRVLVVEARDVIGGACVSEELVPGGTFSSCSYIQMMLRREVVEDLELKKFGLVSVAPEMLEMGLWEDGDHVMLWRDIDRTLKSIEKHNTRDGANFMRFGTRLRRFGELTGALLMSDPPSVEELREVFEQAGETELFNEFVLISAEDLLSRYFESDRLRGFMMFMGMVSTWGGPRTPGTAYVYGYHAQGEFEGNYGQYGLPQGGMGMISNALASGLEAHGGSVRTGSPVRKVIVREGKAAGVELMSGELIEADLVISNADPKRSLEGFLDAGVLSPPVEKKASEIDVRGSMARIHLLVDTLPDYVGFAPGKTGPQHQGLVIMGASPALYEKAWEAQKRGSFPDDFVIEALIPSVTHPGLVETPGHHTISLGVQQLPFDLAEGNWDSRKDEWADKVLEVYFRYAPNLRGRILGRHIITPRDLEQVYNITGGNIFHSSMVGTENNFDKRPIEEAAHYRTPVQGYYLCGSGSHPGGGVSGAPGHNAAKRIIADSQGRHDERLIREDAVMRSSTLANLVMSTSVGRKFGYSVARSSVFRKLTGHMNKTK</sequence>
<dbReference type="Pfam" id="PF13450">
    <property type="entry name" value="NAD_binding_8"/>
    <property type="match status" value="1"/>
</dbReference>
<dbReference type="GO" id="GO:0016491">
    <property type="term" value="F:oxidoreductase activity"/>
    <property type="evidence" value="ECO:0007669"/>
    <property type="project" value="InterPro"/>
</dbReference>
<comment type="caution">
    <text evidence="5">The sequence shown here is derived from an EMBL/GenBank/DDBJ whole genome shotgun (WGS) entry which is preliminary data.</text>
</comment>
<dbReference type="InterPro" id="IPR002937">
    <property type="entry name" value="Amino_oxidase"/>
</dbReference>
<name>A0A7Z0IZH8_RHILE</name>
<dbReference type="SUPFAM" id="SSF51905">
    <property type="entry name" value="FAD/NAD(P)-binding domain"/>
    <property type="match status" value="1"/>
</dbReference>
<dbReference type="PANTHER" id="PTHR10668">
    <property type="entry name" value="PHYTOENE DEHYDROGENASE"/>
    <property type="match status" value="1"/>
</dbReference>
<evidence type="ECO:0000256" key="2">
    <source>
        <dbReference type="ARBA" id="ARBA00038825"/>
    </source>
</evidence>
<dbReference type="RefSeq" id="WP_179612346.1">
    <property type="nucleotide sequence ID" value="NZ_JACBZV010000007.1"/>
</dbReference>
<protein>
    <recommendedName>
        <fullName evidence="3">Pyridine nucleotide-disulfide oxidoreductase domain-containing protein 2</fullName>
    </recommendedName>
</protein>
<evidence type="ECO:0000259" key="4">
    <source>
        <dbReference type="Pfam" id="PF01593"/>
    </source>
</evidence>
<dbReference type="Gene3D" id="3.50.50.60">
    <property type="entry name" value="FAD/NAD(P)-binding domain"/>
    <property type="match status" value="2"/>
</dbReference>
<dbReference type="InterPro" id="IPR036188">
    <property type="entry name" value="FAD/NAD-bd_sf"/>
</dbReference>
<feature type="domain" description="Amine oxidase" evidence="4">
    <location>
        <begin position="219"/>
        <end position="317"/>
    </location>
</feature>
<dbReference type="PANTHER" id="PTHR10668:SF103">
    <property type="entry name" value="PYRIDINE NUCLEOTIDE-DISULFIDE OXIDOREDUCTASE DOMAIN-CONTAINING PROTEIN 2"/>
    <property type="match status" value="1"/>
</dbReference>